<keyword evidence="2" id="KW-0012">Acyltransferase</keyword>
<proteinExistence type="predicted"/>
<feature type="domain" description="N-acetyltransferase" evidence="1">
    <location>
        <begin position="2"/>
        <end position="166"/>
    </location>
</feature>
<dbReference type="PANTHER" id="PTHR43072">
    <property type="entry name" value="N-ACETYLTRANSFERASE"/>
    <property type="match status" value="1"/>
</dbReference>
<dbReference type="PROSITE" id="PS51186">
    <property type="entry name" value="GNAT"/>
    <property type="match status" value="1"/>
</dbReference>
<gene>
    <name evidence="2" type="ORF">QWY14_02965</name>
</gene>
<organism evidence="2 3">
    <name type="scientific">Planococcus shixiaomingii</name>
    <dbReference type="NCBI Taxonomy" id="3058393"/>
    <lineage>
        <taxon>Bacteria</taxon>
        <taxon>Bacillati</taxon>
        <taxon>Bacillota</taxon>
        <taxon>Bacilli</taxon>
        <taxon>Bacillales</taxon>
        <taxon>Caryophanaceae</taxon>
        <taxon>Planococcus</taxon>
    </lineage>
</organism>
<dbReference type="Proteomes" id="UP001172055">
    <property type="component" value="Unassembled WGS sequence"/>
</dbReference>
<sequence length="168" mass="18859">MLEIRKAIADDTSQLAEVMKSAEESGYMLFNPGERKVSVEGFANFIDKINIEVRSALFVACENGKISGYMIVQQDKPERISHRAYLVVGVHSESRGKGIGKALFSHVEEWARKVGFHRLDLTVIAENKAAVGLYQKMGFQIEGIKQDSLLINGQFIDEYYMAKLIGRN</sequence>
<name>A0ABT8MYQ8_9BACL</name>
<evidence type="ECO:0000313" key="2">
    <source>
        <dbReference type="EMBL" id="MDN7240730.1"/>
    </source>
</evidence>
<dbReference type="GO" id="GO:0016746">
    <property type="term" value="F:acyltransferase activity"/>
    <property type="evidence" value="ECO:0007669"/>
    <property type="project" value="UniProtKB-KW"/>
</dbReference>
<dbReference type="EC" id="2.3.1.-" evidence="2"/>
<keyword evidence="3" id="KW-1185">Reference proteome</keyword>
<evidence type="ECO:0000259" key="1">
    <source>
        <dbReference type="PROSITE" id="PS51186"/>
    </source>
</evidence>
<protein>
    <submittedName>
        <fullName evidence="2">GNAT family N-acetyltransferase</fullName>
        <ecNumber evidence="2">2.3.1.-</ecNumber>
    </submittedName>
</protein>
<dbReference type="PIRSF" id="PIRSF037663">
    <property type="entry name" value="Acetyltransf_GNAT_prd"/>
    <property type="match status" value="1"/>
</dbReference>
<dbReference type="InterPro" id="IPR000182">
    <property type="entry name" value="GNAT_dom"/>
</dbReference>
<accession>A0ABT8MYQ8</accession>
<dbReference type="RefSeq" id="WP_301722629.1">
    <property type="nucleotide sequence ID" value="NZ_JAUJWV010000001.1"/>
</dbReference>
<evidence type="ECO:0000313" key="3">
    <source>
        <dbReference type="Proteomes" id="UP001172055"/>
    </source>
</evidence>
<dbReference type="InterPro" id="IPR017255">
    <property type="entry name" value="AcTrfase_GNAT_prd"/>
</dbReference>
<reference evidence="2 3" key="1">
    <citation type="submission" date="2023-06" db="EMBL/GenBank/DDBJ databases">
        <title>Novel species in genus Planococcus.</title>
        <authorList>
            <person name="Ning S."/>
        </authorList>
    </citation>
    <scope>NUCLEOTIDE SEQUENCE [LARGE SCALE GENOMIC DNA]</scope>
    <source>
        <strain evidence="2 3">N028</strain>
    </source>
</reference>
<dbReference type="InterPro" id="IPR016181">
    <property type="entry name" value="Acyl_CoA_acyltransferase"/>
</dbReference>
<dbReference type="SUPFAM" id="SSF55729">
    <property type="entry name" value="Acyl-CoA N-acyltransferases (Nat)"/>
    <property type="match status" value="1"/>
</dbReference>
<dbReference type="Pfam" id="PF00583">
    <property type="entry name" value="Acetyltransf_1"/>
    <property type="match status" value="1"/>
</dbReference>
<dbReference type="CDD" id="cd04301">
    <property type="entry name" value="NAT_SF"/>
    <property type="match status" value="1"/>
</dbReference>
<dbReference type="EMBL" id="JAUJWV010000001">
    <property type="protein sequence ID" value="MDN7240730.1"/>
    <property type="molecule type" value="Genomic_DNA"/>
</dbReference>
<dbReference type="PANTHER" id="PTHR43072:SF60">
    <property type="entry name" value="L-2,4-DIAMINOBUTYRIC ACID ACETYLTRANSFERASE"/>
    <property type="match status" value="1"/>
</dbReference>
<dbReference type="Gene3D" id="3.40.630.30">
    <property type="match status" value="1"/>
</dbReference>
<comment type="caution">
    <text evidence="2">The sequence shown here is derived from an EMBL/GenBank/DDBJ whole genome shotgun (WGS) entry which is preliminary data.</text>
</comment>
<keyword evidence="2" id="KW-0808">Transferase</keyword>